<feature type="compositionally biased region" description="Low complexity" evidence="1">
    <location>
        <begin position="19"/>
        <end position="28"/>
    </location>
</feature>
<evidence type="ECO:0000256" key="1">
    <source>
        <dbReference type="SAM" id="MobiDB-lite"/>
    </source>
</evidence>
<dbReference type="EMBL" id="CAUYUJ010015096">
    <property type="protein sequence ID" value="CAK0849841.1"/>
    <property type="molecule type" value="Genomic_DNA"/>
</dbReference>
<evidence type="ECO:0000313" key="3">
    <source>
        <dbReference type="Proteomes" id="UP001189429"/>
    </source>
</evidence>
<feature type="compositionally biased region" description="Low complexity" evidence="1">
    <location>
        <begin position="1"/>
        <end position="11"/>
    </location>
</feature>
<accession>A0ABN9TUW3</accession>
<sequence length="1077" mass="117289">MSLPPLASPGSSSGGGGSAISPTAAAAGQGSQTPDEHASVYSRYPGLSGNLLQEKVFDDWAVPLKNTTLHFYDNPGDVKKRQPLLSRHPMNARAHDAVKEKYVQSILTQGNISGVRGSPWAVMGENGGYLLLSYATLTEALYDAAARQPANRHVLETVKRGLRAATVFYPSTPPDVLRYLKELHNEFHEGAARSFIELYDAIPEIEAGWKDRTKAEGFTARSCPGQGENTYEKRCGRFVQSMYPNFFRTYQQFVAAKSTYHTLVKMNIWFEYKTLMTKYCDFLSPALNNDVVLANNKEIVMLMLTHFNNTLNKKTFDLCLLELLEMNVPLLGGSDMGETERVFTASPCKNLRNMLCPMDSNVMYLRSAAKTAAAAMKRAVETSGDDVSKRAKKEEDGKKEKKGKGKGKKAKKEEEVLSAAASEAVDGDRCMQEDAFKTLAEEVGAEELTNVLPALPGGECDAAAEQPTDGQGRVKYFLDDVASAVETAVHGLPEVNIRAIPVTDGLHKGIKFGIRAKISRAHPTEAGKLVTLTAWSAARAAIKKDVIDAHATILRDRTSSDLVPEVKQALGTVADSRPEWLKTLSSVDAGAKESLGMYLKGHTIGMPLFAQAFFGAMVQHLFKELEKHRGGGGIKEMMEVVATAFNDGVDDVEGGLRSKLSASLFVLANSDDEIPGVLKPVFADNETMKGFLTFRTTVLIHAGGALFAGFGRLTAVDYAPAISKMMEVTTEISALDSNVESKHEWVALWCNIFQAAISGNVAEYLRSTLQDKQQKAAAAAAQAQAQQQGQLVVAQGSEGALHLGLSQGQNATADIVDASAVTSYTAFYNGAKGVSDALGTAAERDLTNDVSILTAQEMALFCEFLQYKMMEAALQGGLYADCGLDNITMDPWVPAKDVELTMAKDSQFLLLNFVGTITVLPKKGSFWVCEAFGHDFYVCSPVKKDGANIDRFIFPSWYVATVDPEDGDAPATTDVKTREVTLTYTPPPVTGAQREEPFDVKMTMTYLQLTEAAKTALTEGGVPLTRFDDLSDSSRYAEKYQVEYSKARKEAAPKKRADSKNMLNRKEWKKSAAQIFK</sequence>
<organism evidence="2 3">
    <name type="scientific">Prorocentrum cordatum</name>
    <dbReference type="NCBI Taxonomy" id="2364126"/>
    <lineage>
        <taxon>Eukaryota</taxon>
        <taxon>Sar</taxon>
        <taxon>Alveolata</taxon>
        <taxon>Dinophyceae</taxon>
        <taxon>Prorocentrales</taxon>
        <taxon>Prorocentraceae</taxon>
        <taxon>Prorocentrum</taxon>
    </lineage>
</organism>
<feature type="region of interest" description="Disordered" evidence="1">
    <location>
        <begin position="1047"/>
        <end position="1077"/>
    </location>
</feature>
<evidence type="ECO:0000313" key="2">
    <source>
        <dbReference type="EMBL" id="CAK0849841.1"/>
    </source>
</evidence>
<name>A0ABN9TUW3_9DINO</name>
<feature type="region of interest" description="Disordered" evidence="1">
    <location>
        <begin position="380"/>
        <end position="414"/>
    </location>
</feature>
<proteinExistence type="predicted"/>
<feature type="compositionally biased region" description="Basic and acidic residues" evidence="1">
    <location>
        <begin position="1047"/>
        <end position="1070"/>
    </location>
</feature>
<comment type="caution">
    <text evidence="2">The sequence shown here is derived from an EMBL/GenBank/DDBJ whole genome shotgun (WGS) entry which is preliminary data.</text>
</comment>
<protein>
    <submittedName>
        <fullName evidence="2">Uncharacterized protein</fullName>
    </submittedName>
</protein>
<feature type="compositionally biased region" description="Basic residues" evidence="1">
    <location>
        <begin position="400"/>
        <end position="410"/>
    </location>
</feature>
<feature type="compositionally biased region" description="Basic and acidic residues" evidence="1">
    <location>
        <begin position="386"/>
        <end position="399"/>
    </location>
</feature>
<feature type="region of interest" description="Disordered" evidence="1">
    <location>
        <begin position="1"/>
        <end position="40"/>
    </location>
</feature>
<keyword evidence="3" id="KW-1185">Reference proteome</keyword>
<dbReference type="Proteomes" id="UP001189429">
    <property type="component" value="Unassembled WGS sequence"/>
</dbReference>
<reference evidence="2" key="1">
    <citation type="submission" date="2023-10" db="EMBL/GenBank/DDBJ databases">
        <authorList>
            <person name="Chen Y."/>
            <person name="Shah S."/>
            <person name="Dougan E. K."/>
            <person name="Thang M."/>
            <person name="Chan C."/>
        </authorList>
    </citation>
    <scope>NUCLEOTIDE SEQUENCE [LARGE SCALE GENOMIC DNA]</scope>
</reference>
<gene>
    <name evidence="2" type="ORF">PCOR1329_LOCUS42432</name>
</gene>